<dbReference type="OrthoDB" id="9808275at2"/>
<evidence type="ECO:0000256" key="2">
    <source>
        <dbReference type="ARBA" id="ARBA00022833"/>
    </source>
</evidence>
<keyword evidence="3" id="KW-0413">Isomerase</keyword>
<dbReference type="GO" id="GO:0016853">
    <property type="term" value="F:isomerase activity"/>
    <property type="evidence" value="ECO:0007669"/>
    <property type="project" value="UniProtKB-KW"/>
</dbReference>
<dbReference type="PANTHER" id="PTHR42742:SF3">
    <property type="entry name" value="FRUCTOKINASE"/>
    <property type="match status" value="1"/>
</dbReference>
<dbReference type="InterPro" id="IPR011051">
    <property type="entry name" value="RmlC_Cupin_sf"/>
</dbReference>
<accession>A0A1H2VZR1</accession>
<dbReference type="CDD" id="cd07010">
    <property type="entry name" value="cupin_PMI_type_I_N_bac"/>
    <property type="match status" value="1"/>
</dbReference>
<dbReference type="InterPro" id="IPR051804">
    <property type="entry name" value="Carb_Metab_Reg_Kinase/Isom"/>
</dbReference>
<evidence type="ECO:0000313" key="3">
    <source>
        <dbReference type="EMBL" id="SDW73848.1"/>
    </source>
</evidence>
<keyword evidence="1" id="KW-0479">Metal-binding</keyword>
<dbReference type="SUPFAM" id="SSF51182">
    <property type="entry name" value="RmlC-like cupins"/>
    <property type="match status" value="1"/>
</dbReference>
<proteinExistence type="predicted"/>
<dbReference type="EMBL" id="FNOK01000005">
    <property type="protein sequence ID" value="SDW73848.1"/>
    <property type="molecule type" value="Genomic_DNA"/>
</dbReference>
<dbReference type="PANTHER" id="PTHR42742">
    <property type="entry name" value="TRANSCRIPTIONAL REPRESSOR MPRA"/>
    <property type="match status" value="1"/>
</dbReference>
<reference evidence="4" key="1">
    <citation type="submission" date="2016-10" db="EMBL/GenBank/DDBJ databases">
        <authorList>
            <person name="Varghese N."/>
            <person name="Submissions S."/>
        </authorList>
    </citation>
    <scope>NUCLEOTIDE SEQUENCE [LARGE SCALE GENOMIC DNA]</scope>
    <source>
        <strain evidence="4">CGMCC 4.3530</strain>
    </source>
</reference>
<dbReference type="GO" id="GO:0046872">
    <property type="term" value="F:metal ion binding"/>
    <property type="evidence" value="ECO:0007669"/>
    <property type="project" value="UniProtKB-KW"/>
</dbReference>
<dbReference type="Proteomes" id="UP000199529">
    <property type="component" value="Unassembled WGS sequence"/>
</dbReference>
<dbReference type="RefSeq" id="WP_093262466.1">
    <property type="nucleotide sequence ID" value="NZ_FNOK01000005.1"/>
</dbReference>
<dbReference type="Gene3D" id="2.60.120.10">
    <property type="entry name" value="Jelly Rolls"/>
    <property type="match status" value="2"/>
</dbReference>
<dbReference type="STRING" id="418495.SAMN05216215_10059"/>
<evidence type="ECO:0000256" key="1">
    <source>
        <dbReference type="ARBA" id="ARBA00022723"/>
    </source>
</evidence>
<dbReference type="InterPro" id="IPR014710">
    <property type="entry name" value="RmlC-like_jellyroll"/>
</dbReference>
<sequence length="348" mass="36925">MSSVHNDQSGPAVPIALPANQPRQFYRGGASIAALRGSDDREFGPEDWVASTTTRFGQDESGLSRLPDGRLLRDAVTAEPERWLGAEHVAAFGDSTALLVKLLDAGQRLPVHCHPSDAFAQRHLGSRFGKTEAWIVVGTSGANPVVYLGFREDVAPETVARWVATQDSSAMLGSLNEIPVRPGDTVHVPAGTPHAIGAGVFIVELQQPTDFSITLEWQGFLADAEGAFLGMDRQTALETVNRDGFGDAVLDSLIKRTADRSEPRVPLLADDAAPFFRAERLHGGVELEPSFGVLIALDGSGNLRTDGGTELPLHRGSTAVIPHSAGAAQLDGDVTVVHCRPPTAGSPR</sequence>
<gene>
    <name evidence="3" type="ORF">SAMN05216215_10059</name>
</gene>
<name>A0A1H2VZR1_9PSEU</name>
<organism evidence="3 4">
    <name type="scientific">Saccharopolyspora shandongensis</name>
    <dbReference type="NCBI Taxonomy" id="418495"/>
    <lineage>
        <taxon>Bacteria</taxon>
        <taxon>Bacillati</taxon>
        <taxon>Actinomycetota</taxon>
        <taxon>Actinomycetes</taxon>
        <taxon>Pseudonocardiales</taxon>
        <taxon>Pseudonocardiaceae</taxon>
        <taxon>Saccharopolyspora</taxon>
    </lineage>
</organism>
<keyword evidence="2" id="KW-0862">Zinc</keyword>
<protein>
    <submittedName>
        <fullName evidence="3">Mannose-6-phosphate isomerase</fullName>
    </submittedName>
</protein>
<evidence type="ECO:0000313" key="4">
    <source>
        <dbReference type="Proteomes" id="UP000199529"/>
    </source>
</evidence>
<keyword evidence="4" id="KW-1185">Reference proteome</keyword>
<dbReference type="AlphaFoldDB" id="A0A1H2VZR1"/>